<evidence type="ECO:0000256" key="5">
    <source>
        <dbReference type="ARBA" id="ARBA00022989"/>
    </source>
</evidence>
<feature type="region of interest" description="Disordered" evidence="7">
    <location>
        <begin position="1"/>
        <end position="33"/>
    </location>
</feature>
<feature type="compositionally biased region" description="Low complexity" evidence="7">
    <location>
        <begin position="1"/>
        <end position="11"/>
    </location>
</feature>
<feature type="compositionally biased region" description="Polar residues" evidence="7">
    <location>
        <begin position="471"/>
        <end position="481"/>
    </location>
</feature>
<dbReference type="GO" id="GO:0005886">
    <property type="term" value="C:plasma membrane"/>
    <property type="evidence" value="ECO:0007669"/>
    <property type="project" value="TreeGrafter"/>
</dbReference>
<dbReference type="Pfam" id="PF13967">
    <property type="entry name" value="RSN1_TM"/>
    <property type="match status" value="1"/>
</dbReference>
<feature type="domain" description="CSC1/OSCA1-like cytosolic" evidence="11">
    <location>
        <begin position="908"/>
        <end position="1047"/>
    </location>
</feature>
<evidence type="ECO:0000313" key="12">
    <source>
        <dbReference type="EMBL" id="CAK0763535.1"/>
    </source>
</evidence>
<dbReference type="Pfam" id="PF02714">
    <property type="entry name" value="RSN1_7TM"/>
    <property type="match status" value="1"/>
</dbReference>
<feature type="region of interest" description="Disordered" evidence="7">
    <location>
        <begin position="627"/>
        <end position="646"/>
    </location>
</feature>
<gene>
    <name evidence="12" type="ORF">CVIRNUC_003068</name>
</gene>
<accession>A0AAV1I1Z3</accession>
<keyword evidence="3" id="KW-0813">Transport</keyword>
<evidence type="ECO:0000259" key="10">
    <source>
        <dbReference type="Pfam" id="PF13967"/>
    </source>
</evidence>
<feature type="compositionally biased region" description="Polar residues" evidence="7">
    <location>
        <begin position="333"/>
        <end position="353"/>
    </location>
</feature>
<feature type="transmembrane region" description="Helical" evidence="8">
    <location>
        <begin position="1191"/>
        <end position="1213"/>
    </location>
</feature>
<dbReference type="InterPro" id="IPR027815">
    <property type="entry name" value="CSC1/OSCA1-like_cyt"/>
</dbReference>
<organism evidence="12 13">
    <name type="scientific">Coccomyxa viridis</name>
    <dbReference type="NCBI Taxonomy" id="1274662"/>
    <lineage>
        <taxon>Eukaryota</taxon>
        <taxon>Viridiplantae</taxon>
        <taxon>Chlorophyta</taxon>
        <taxon>core chlorophytes</taxon>
        <taxon>Trebouxiophyceae</taxon>
        <taxon>Trebouxiophyceae incertae sedis</taxon>
        <taxon>Coccomyxaceae</taxon>
        <taxon>Coccomyxa</taxon>
    </lineage>
</organism>
<keyword evidence="4 8" id="KW-0812">Transmembrane</keyword>
<reference evidence="12 13" key="1">
    <citation type="submission" date="2023-10" db="EMBL/GenBank/DDBJ databases">
        <authorList>
            <person name="Maclean D."/>
            <person name="Macfadyen A."/>
        </authorList>
    </citation>
    <scope>NUCLEOTIDE SEQUENCE [LARGE SCALE GENOMIC DNA]</scope>
</reference>
<protein>
    <recommendedName>
        <fullName evidence="14">ERD4-related membrane protein</fullName>
    </recommendedName>
</protein>
<feature type="transmembrane region" description="Helical" evidence="8">
    <location>
        <begin position="1219"/>
        <end position="1239"/>
    </location>
</feature>
<feature type="transmembrane region" description="Helical" evidence="8">
    <location>
        <begin position="209"/>
        <end position="228"/>
    </location>
</feature>
<evidence type="ECO:0000256" key="2">
    <source>
        <dbReference type="ARBA" id="ARBA00007779"/>
    </source>
</evidence>
<comment type="subcellular location">
    <subcellularLocation>
        <location evidence="1">Membrane</location>
        <topology evidence="1">Multi-pass membrane protein</topology>
    </subcellularLocation>
</comment>
<evidence type="ECO:0000256" key="1">
    <source>
        <dbReference type="ARBA" id="ARBA00004141"/>
    </source>
</evidence>
<feature type="compositionally biased region" description="Basic and acidic residues" evidence="7">
    <location>
        <begin position="489"/>
        <end position="512"/>
    </location>
</feature>
<feature type="transmembrane region" description="Helical" evidence="8">
    <location>
        <begin position="1061"/>
        <end position="1089"/>
    </location>
</feature>
<dbReference type="EMBL" id="CAUYUE010000004">
    <property type="protein sequence ID" value="CAK0763535.1"/>
    <property type="molecule type" value="Genomic_DNA"/>
</dbReference>
<feature type="transmembrane region" description="Helical" evidence="8">
    <location>
        <begin position="1110"/>
        <end position="1127"/>
    </location>
</feature>
<comment type="similarity">
    <text evidence="2">Belongs to the CSC1 (TC 1.A.17) family.</text>
</comment>
<feature type="region of interest" description="Disordered" evidence="7">
    <location>
        <begin position="324"/>
        <end position="403"/>
    </location>
</feature>
<keyword evidence="5 8" id="KW-1133">Transmembrane helix</keyword>
<feature type="transmembrane region" description="Helical" evidence="8">
    <location>
        <begin position="62"/>
        <end position="84"/>
    </location>
</feature>
<evidence type="ECO:0000256" key="8">
    <source>
        <dbReference type="SAM" id="Phobius"/>
    </source>
</evidence>
<feature type="compositionally biased region" description="Pro residues" evidence="7">
    <location>
        <begin position="12"/>
        <end position="23"/>
    </location>
</feature>
<feature type="region of interest" description="Disordered" evidence="7">
    <location>
        <begin position="425"/>
        <end position="529"/>
    </location>
</feature>
<evidence type="ECO:0000256" key="4">
    <source>
        <dbReference type="ARBA" id="ARBA00022692"/>
    </source>
</evidence>
<dbReference type="PANTHER" id="PTHR13018">
    <property type="entry name" value="PROBABLE MEMBRANE PROTEIN DUF221-RELATED"/>
    <property type="match status" value="1"/>
</dbReference>
<feature type="domain" description="CSC1/OSCA1-like 7TM region" evidence="9">
    <location>
        <begin position="1077"/>
        <end position="1335"/>
    </location>
</feature>
<keyword evidence="13" id="KW-1185">Reference proteome</keyword>
<dbReference type="Pfam" id="PF14703">
    <property type="entry name" value="PHM7_cyt"/>
    <property type="match status" value="1"/>
</dbReference>
<keyword evidence="6 8" id="KW-0472">Membrane</keyword>
<evidence type="ECO:0000256" key="3">
    <source>
        <dbReference type="ARBA" id="ARBA00022448"/>
    </source>
</evidence>
<evidence type="ECO:0000313" key="13">
    <source>
        <dbReference type="Proteomes" id="UP001314263"/>
    </source>
</evidence>
<feature type="region of interest" description="Disordered" evidence="7">
    <location>
        <begin position="826"/>
        <end position="860"/>
    </location>
</feature>
<dbReference type="InterPro" id="IPR045122">
    <property type="entry name" value="Csc1-like"/>
</dbReference>
<evidence type="ECO:0008006" key="14">
    <source>
        <dbReference type="Google" id="ProtNLM"/>
    </source>
</evidence>
<sequence length="1426" mass="157979">MDGPSSAFSFPAPGPGPLAPAPAPLNATAPGPENGTAFEPVTVPWCQKGKFDCLNNQLSDNAIITALILSCSAGAFFLLVFAIFRGKIQVFRTRLDLPSVWQAPPHLPVGGFNHLWSWLVPVFTCSDMDLMRTAGMDSLMLNWQNTLGIQIFFPLTVVGLAVLLPINLAGNRITPEPVTALKGPLPLRASSSTFARLTISNLDKGSSHYWVAFGFLIFVVAYVCWLLVKYYQSYVILRQHYLMGGEKQINEWHQQFLDSQQAEDTEHPTSRTRSRHNIFAGFNRVLNPNVQMNQIRDALDDGGALSSGSRRDALTSFSQRHLHGLGLRHRQRPLTSANRFSGDQGRRASSMQQAGAHVPTPYPHPGFQSVFRDHPRPRISNSTASGGLQGSESCMLPSESSRAVDAEALQAQRISSPAELDATKMDAGSMPMDLGSPSSSSSLPLSLSGQKLSRRQSWRADEISASRELQAPQSALMSTSEPGRARSTSLDRHASRTLRGERYAGFHDEPLRGADSGGSAPSQARREGSSLAFEDMPVASPGALSMVSEGSEVGPGHSSLASPSSPHYYNGGLREGMLRPLEEECSAAGMASRPGTGMPAVPRSPIEQISTFSGHSISSELGQTDWRISPYETNPPSSEEETGRERVHRWWHTKPLADNRIIMGKPSVLFRKVVNTRVGDEIIAVNAQQYAVLVMDVPNLHKENDRLMRQAKQRRWWMKAWWSIWVCLQKHVLMRGPNVADPRNPETIRKSNSTVALTRQAMHDGSVPRIPRASAAKSGMAYDAAAPVADIKVDAPGRPPVGSAADQHVIEMIDISGDVPRVAKPLASARHGSQDIPLLDVPASDAPEEEPAPLAPARSPFQKPSVQVMSLSDDAFEAPSAQEGAAAAEFRGAWHADGLPDAAALVFSTFELLFPDTFQRILPVHKHKEVDLLLQKWDVAWAALASAESEYERSKKQIRPRHRLGRRLCPGEEVDSIDYWAGQVRQLEHEIVDARRRALEAPPCASFFVFFKTQKDAAVAAQTNIHPEDGRSFRVVEAPGPEEVNWPTLWMSWRERELREFIVLPIIVLIMLVPIGAFSGVVAQVTVAICGNNSSSNRFYSEWYCQRQSMGRSIITSILPTVLLMLWQNLFMPNALYRLALAEGKWPSLSSLDRRICSLFFYWSTWNVFLGAMLGGSAFSQLGIIINNPAAITRIIGTALPASSNFFINYVIIQGLAMQFFRLMYPHIGSLIGLFRLCGYCKPMHKREEMAAVWPHSIRYGREVGTTMLIFIMAMAYSATSPIILPFALVYFVFTWTFWRYNILYVSERCFESGGRIWDHIFDEVCWCLWILSAFTGCIFLANRAYVQASITWMLITPFLYKFNKHCHLRYGLAVQNMPLEMAATAPDANVDPAVYLPPALRPGAAGWYPEYGKAWEHWNAPSYTL</sequence>
<dbReference type="InterPro" id="IPR003864">
    <property type="entry name" value="CSC1/OSCA1-like_7TM"/>
</dbReference>
<name>A0AAV1I1Z3_9CHLO</name>
<dbReference type="PANTHER" id="PTHR13018:SF5">
    <property type="entry name" value="RE44586P"/>
    <property type="match status" value="1"/>
</dbReference>
<evidence type="ECO:0000256" key="7">
    <source>
        <dbReference type="SAM" id="MobiDB-lite"/>
    </source>
</evidence>
<feature type="region of interest" description="Disordered" evidence="7">
    <location>
        <begin position="542"/>
        <end position="565"/>
    </location>
</feature>
<feature type="compositionally biased region" description="Low complexity" evidence="7">
    <location>
        <begin position="434"/>
        <end position="449"/>
    </location>
</feature>
<evidence type="ECO:0000259" key="9">
    <source>
        <dbReference type="Pfam" id="PF02714"/>
    </source>
</evidence>
<comment type="caution">
    <text evidence="12">The sequence shown here is derived from an EMBL/GenBank/DDBJ whole genome shotgun (WGS) entry which is preliminary data.</text>
</comment>
<dbReference type="InterPro" id="IPR032880">
    <property type="entry name" value="CSC1/OSCA1-like_N"/>
</dbReference>
<feature type="transmembrane region" description="Helical" evidence="8">
    <location>
        <begin position="1321"/>
        <end position="1342"/>
    </location>
</feature>
<proteinExistence type="inferred from homology"/>
<dbReference type="GO" id="GO:0005227">
    <property type="term" value="F:calcium-activated cation channel activity"/>
    <property type="evidence" value="ECO:0007669"/>
    <property type="project" value="InterPro"/>
</dbReference>
<feature type="transmembrane region" description="Helical" evidence="8">
    <location>
        <begin position="1160"/>
        <end position="1179"/>
    </location>
</feature>
<feature type="compositionally biased region" description="Polar residues" evidence="7">
    <location>
        <begin position="379"/>
        <end position="392"/>
    </location>
</feature>
<feature type="domain" description="CSC1/OSCA1-like N-terminal transmembrane" evidence="10">
    <location>
        <begin position="62"/>
        <end position="229"/>
    </location>
</feature>
<evidence type="ECO:0000256" key="6">
    <source>
        <dbReference type="ARBA" id="ARBA00023136"/>
    </source>
</evidence>
<dbReference type="Proteomes" id="UP001314263">
    <property type="component" value="Unassembled WGS sequence"/>
</dbReference>
<evidence type="ECO:0000259" key="11">
    <source>
        <dbReference type="Pfam" id="PF14703"/>
    </source>
</evidence>